<dbReference type="Proteomes" id="UP000692954">
    <property type="component" value="Unassembled WGS sequence"/>
</dbReference>
<name>A0A8S1KGG3_9CILI</name>
<accession>A0A8S1KGG3</accession>
<dbReference type="EMBL" id="CAJJDN010000008">
    <property type="protein sequence ID" value="CAD8054590.1"/>
    <property type="molecule type" value="Genomic_DNA"/>
</dbReference>
<comment type="caution">
    <text evidence="2">The sequence shown here is derived from an EMBL/GenBank/DDBJ whole genome shotgun (WGS) entry which is preliminary data.</text>
</comment>
<protein>
    <submittedName>
        <fullName evidence="2">Uncharacterized protein</fullName>
    </submittedName>
</protein>
<evidence type="ECO:0000256" key="1">
    <source>
        <dbReference type="SAM" id="MobiDB-lite"/>
    </source>
</evidence>
<feature type="region of interest" description="Disordered" evidence="1">
    <location>
        <begin position="38"/>
        <end position="57"/>
    </location>
</feature>
<evidence type="ECO:0000313" key="3">
    <source>
        <dbReference type="Proteomes" id="UP000692954"/>
    </source>
</evidence>
<sequence>MITLQKKFQHIIKLYDYLFQQLQLVSYQYHFTNQGEENKILDQHEPQKETRKNKNLP</sequence>
<keyword evidence="3" id="KW-1185">Reference proteome</keyword>
<gene>
    <name evidence="2" type="ORF">PSON_ATCC_30995.1.T0080372</name>
</gene>
<organism evidence="2 3">
    <name type="scientific">Paramecium sonneborni</name>
    <dbReference type="NCBI Taxonomy" id="65129"/>
    <lineage>
        <taxon>Eukaryota</taxon>
        <taxon>Sar</taxon>
        <taxon>Alveolata</taxon>
        <taxon>Ciliophora</taxon>
        <taxon>Intramacronucleata</taxon>
        <taxon>Oligohymenophorea</taxon>
        <taxon>Peniculida</taxon>
        <taxon>Parameciidae</taxon>
        <taxon>Paramecium</taxon>
    </lineage>
</organism>
<dbReference type="AlphaFoldDB" id="A0A8S1KGG3"/>
<evidence type="ECO:0000313" key="2">
    <source>
        <dbReference type="EMBL" id="CAD8054590.1"/>
    </source>
</evidence>
<proteinExistence type="predicted"/>
<reference evidence="2" key="1">
    <citation type="submission" date="2021-01" db="EMBL/GenBank/DDBJ databases">
        <authorList>
            <consortium name="Genoscope - CEA"/>
            <person name="William W."/>
        </authorList>
    </citation>
    <scope>NUCLEOTIDE SEQUENCE</scope>
</reference>